<dbReference type="InterPro" id="IPR007110">
    <property type="entry name" value="Ig-like_dom"/>
</dbReference>
<dbReference type="InterPro" id="IPR037055">
    <property type="entry name" value="MHC_I-like_Ag-recog_sf"/>
</dbReference>
<dbReference type="PRINTS" id="PR01638">
    <property type="entry name" value="MHCCLASSI"/>
</dbReference>
<evidence type="ECO:0000313" key="6">
    <source>
        <dbReference type="Proteomes" id="UP000694523"/>
    </source>
</evidence>
<dbReference type="Pfam" id="PF07654">
    <property type="entry name" value="C1-set"/>
    <property type="match status" value="1"/>
</dbReference>
<dbReference type="Proteomes" id="UP000694523">
    <property type="component" value="Unplaced"/>
</dbReference>
<comment type="similarity">
    <text evidence="2">Belongs to the MHC class I family.</text>
</comment>
<keyword evidence="3" id="KW-0812">Transmembrane</keyword>
<dbReference type="Pfam" id="PF00129">
    <property type="entry name" value="MHC_I"/>
    <property type="match status" value="1"/>
</dbReference>
<keyword evidence="6" id="KW-1185">Reference proteome</keyword>
<dbReference type="InterPro" id="IPR036179">
    <property type="entry name" value="Ig-like_dom_sf"/>
</dbReference>
<evidence type="ECO:0000259" key="4">
    <source>
        <dbReference type="PROSITE" id="PS50835"/>
    </source>
</evidence>
<dbReference type="AlphaFoldDB" id="A0A8C6TXS7"/>
<keyword evidence="3" id="KW-0472">Membrane</keyword>
<protein>
    <recommendedName>
        <fullName evidence="4">Ig-like domain-containing protein</fullName>
    </recommendedName>
</protein>
<dbReference type="GO" id="GO:0006955">
    <property type="term" value="P:immune response"/>
    <property type="evidence" value="ECO:0007669"/>
    <property type="project" value="TreeGrafter"/>
</dbReference>
<evidence type="ECO:0000256" key="1">
    <source>
        <dbReference type="ARBA" id="ARBA00023180"/>
    </source>
</evidence>
<dbReference type="InterPro" id="IPR011161">
    <property type="entry name" value="MHC_I-like_Ag-recog"/>
</dbReference>
<name>A0A8C6TXS7_9GOBI</name>
<organism evidence="5 6">
    <name type="scientific">Neogobius melanostomus</name>
    <name type="common">round goby</name>
    <dbReference type="NCBI Taxonomy" id="47308"/>
    <lineage>
        <taxon>Eukaryota</taxon>
        <taxon>Metazoa</taxon>
        <taxon>Chordata</taxon>
        <taxon>Craniata</taxon>
        <taxon>Vertebrata</taxon>
        <taxon>Euteleostomi</taxon>
        <taxon>Actinopterygii</taxon>
        <taxon>Neopterygii</taxon>
        <taxon>Teleostei</taxon>
        <taxon>Neoteleostei</taxon>
        <taxon>Acanthomorphata</taxon>
        <taxon>Gobiaria</taxon>
        <taxon>Gobiiformes</taxon>
        <taxon>Gobioidei</taxon>
        <taxon>Gobiidae</taxon>
        <taxon>Benthophilinae</taxon>
        <taxon>Neogobiini</taxon>
        <taxon>Neogobius</taxon>
    </lineage>
</organism>
<dbReference type="PANTHER" id="PTHR16675:SF237">
    <property type="entry name" value="MHC CLASS I ANTIGEN TRANSCRIPT VARIANT 1-RELATED"/>
    <property type="match status" value="1"/>
</dbReference>
<dbReference type="InterPro" id="IPR001039">
    <property type="entry name" value="MHC_I_a_a1/a2"/>
</dbReference>
<dbReference type="Gene3D" id="2.60.40.10">
    <property type="entry name" value="Immunoglobulins"/>
    <property type="match status" value="1"/>
</dbReference>
<dbReference type="GO" id="GO:0009897">
    <property type="term" value="C:external side of plasma membrane"/>
    <property type="evidence" value="ECO:0007669"/>
    <property type="project" value="TreeGrafter"/>
</dbReference>
<dbReference type="InterPro" id="IPR003597">
    <property type="entry name" value="Ig_C1-set"/>
</dbReference>
<dbReference type="InterPro" id="IPR013783">
    <property type="entry name" value="Ig-like_fold"/>
</dbReference>
<dbReference type="InterPro" id="IPR011162">
    <property type="entry name" value="MHC_I/II-like_Ag-recog"/>
</dbReference>
<dbReference type="GO" id="GO:0005615">
    <property type="term" value="C:extracellular space"/>
    <property type="evidence" value="ECO:0007669"/>
    <property type="project" value="TreeGrafter"/>
</dbReference>
<proteinExistence type="inferred from homology"/>
<dbReference type="PROSITE" id="PS50835">
    <property type="entry name" value="IG_LIKE"/>
    <property type="match status" value="1"/>
</dbReference>
<accession>A0A8C6TXS7</accession>
<dbReference type="SMART" id="SM00407">
    <property type="entry name" value="IGc1"/>
    <property type="match status" value="1"/>
</dbReference>
<dbReference type="SUPFAM" id="SSF48726">
    <property type="entry name" value="Immunoglobulin"/>
    <property type="match status" value="1"/>
</dbReference>
<dbReference type="Gene3D" id="3.30.500.10">
    <property type="entry name" value="MHC class I-like antigen recognition-like"/>
    <property type="match status" value="1"/>
</dbReference>
<keyword evidence="3" id="KW-1133">Transmembrane helix</keyword>
<sequence length="366" mass="41990">MFLIVDKQYMSCLYPLFHLFVFAVLHSLTTLEVFLSGVPNFPEFTTITLVDGVQISRCDSSTKRAVPKQSWMTKMTADDPLYWDRETQRCIRNDLTAKIDTDTLLQRFNESGGIHTNQKRYGCQWDDETDEIHGFAQFGFDGKDLIFLDLRTDTWVAVQSQALPIKLLWDRQGAVDHYRNFLTRVCPETLKKILRFGQSSLKKVLPEVSLLQKSPSSTVTCHATGFYPDRAKLFWTKDGEVLEDIGETLPNGDGTFQSFVDLDLSSVPAEDWDKVSCVFQLSGVRDDLITKLQRDKIKTNGERETLTVYCLLGLCFVERFIMLFFSSFNSENARPHHRPCPRPLGCSLCCCDLFVQKKTQKRQCHT</sequence>
<keyword evidence="1" id="KW-0325">Glycoprotein</keyword>
<feature type="transmembrane region" description="Helical" evidence="3">
    <location>
        <begin position="12"/>
        <end position="35"/>
    </location>
</feature>
<dbReference type="InterPro" id="IPR050208">
    <property type="entry name" value="MHC_class-I_related"/>
</dbReference>
<dbReference type="SUPFAM" id="SSF54452">
    <property type="entry name" value="MHC antigen-recognition domain"/>
    <property type="match status" value="1"/>
</dbReference>
<evidence type="ECO:0000256" key="3">
    <source>
        <dbReference type="SAM" id="Phobius"/>
    </source>
</evidence>
<evidence type="ECO:0000313" key="5">
    <source>
        <dbReference type="Ensembl" id="ENSNMLP00000028047.1"/>
    </source>
</evidence>
<reference evidence="5" key="2">
    <citation type="submission" date="2025-09" db="UniProtKB">
        <authorList>
            <consortium name="Ensembl"/>
        </authorList>
    </citation>
    <scope>IDENTIFICATION</scope>
</reference>
<dbReference type="FunFam" id="3.30.500.10:FF:000001">
    <property type="entry name" value="H-2 class I histocompatibility antigen, alpha chain"/>
    <property type="match status" value="1"/>
</dbReference>
<evidence type="ECO:0000256" key="2">
    <source>
        <dbReference type="RuleBase" id="RU004439"/>
    </source>
</evidence>
<dbReference type="PANTHER" id="PTHR16675">
    <property type="entry name" value="MHC CLASS I-RELATED"/>
    <property type="match status" value="1"/>
</dbReference>
<dbReference type="Ensembl" id="ENSNMLT00000031329.1">
    <property type="protein sequence ID" value="ENSNMLP00000028047.1"/>
    <property type="gene ID" value="ENSNMLG00000017670.1"/>
</dbReference>
<reference evidence="5" key="1">
    <citation type="submission" date="2025-08" db="UniProtKB">
        <authorList>
            <consortium name="Ensembl"/>
        </authorList>
    </citation>
    <scope>IDENTIFICATION</scope>
</reference>
<feature type="domain" description="Ig-like" evidence="4">
    <location>
        <begin position="206"/>
        <end position="277"/>
    </location>
</feature>